<dbReference type="InterPro" id="IPR023606">
    <property type="entry name" value="CoA-Trfase_III_dom_1_sf"/>
</dbReference>
<reference evidence="2 3" key="1">
    <citation type="journal article" date="2018" name="J. Microbiol.">
        <title>Baekduia soli gen. nov., sp. nov., a novel bacterium isolated from the soil of Baekdu Mountain and proposal of a novel family name, Baekduiaceae fam. nov.</title>
        <authorList>
            <person name="An D.S."/>
            <person name="Siddiqi M.Z."/>
            <person name="Kim K.H."/>
            <person name="Yu H.S."/>
            <person name="Im W.T."/>
        </authorList>
    </citation>
    <scope>NUCLEOTIDE SEQUENCE [LARGE SCALE GENOMIC DNA]</scope>
    <source>
        <strain evidence="2 3">BR7-21</strain>
    </source>
</reference>
<dbReference type="GO" id="GO:0003824">
    <property type="term" value="F:catalytic activity"/>
    <property type="evidence" value="ECO:0007669"/>
    <property type="project" value="InterPro"/>
</dbReference>
<dbReference type="Proteomes" id="UP000321805">
    <property type="component" value="Chromosome"/>
</dbReference>
<evidence type="ECO:0000256" key="1">
    <source>
        <dbReference type="SAM" id="MobiDB-lite"/>
    </source>
</evidence>
<feature type="compositionally biased region" description="Basic and acidic residues" evidence="1">
    <location>
        <begin position="1"/>
        <end position="15"/>
    </location>
</feature>
<accession>A0A5B8U325</accession>
<dbReference type="Gene3D" id="3.40.50.10540">
    <property type="entry name" value="Crotonobetainyl-coa:carnitine coa-transferase, domain 1"/>
    <property type="match status" value="1"/>
</dbReference>
<dbReference type="InterPro" id="IPR003673">
    <property type="entry name" value="CoA-Trfase_fam_III"/>
</dbReference>
<feature type="region of interest" description="Disordered" evidence="1">
    <location>
        <begin position="82"/>
        <end position="106"/>
    </location>
</feature>
<dbReference type="AlphaFoldDB" id="A0A5B8U325"/>
<evidence type="ECO:0000313" key="3">
    <source>
        <dbReference type="Proteomes" id="UP000321805"/>
    </source>
</evidence>
<proteinExistence type="predicted"/>
<name>A0A5B8U325_9ACTN</name>
<evidence type="ECO:0008006" key="4">
    <source>
        <dbReference type="Google" id="ProtNLM"/>
    </source>
</evidence>
<dbReference type="EMBL" id="CP042430">
    <property type="protein sequence ID" value="QEC47424.1"/>
    <property type="molecule type" value="Genomic_DNA"/>
</dbReference>
<evidence type="ECO:0000313" key="2">
    <source>
        <dbReference type="EMBL" id="QEC47424.1"/>
    </source>
</evidence>
<organism evidence="2 3">
    <name type="scientific">Baekduia soli</name>
    <dbReference type="NCBI Taxonomy" id="496014"/>
    <lineage>
        <taxon>Bacteria</taxon>
        <taxon>Bacillati</taxon>
        <taxon>Actinomycetota</taxon>
        <taxon>Thermoleophilia</taxon>
        <taxon>Solirubrobacterales</taxon>
        <taxon>Baekduiaceae</taxon>
        <taxon>Baekduia</taxon>
    </lineage>
</organism>
<dbReference type="Pfam" id="PF02515">
    <property type="entry name" value="CoA_transf_3"/>
    <property type="match status" value="1"/>
</dbReference>
<gene>
    <name evidence="2" type="ORF">FSW04_07405</name>
</gene>
<keyword evidence="3" id="KW-1185">Reference proteome</keyword>
<dbReference type="SUPFAM" id="SSF89796">
    <property type="entry name" value="CoA-transferase family III (CaiB/BaiF)"/>
    <property type="match status" value="1"/>
</dbReference>
<protein>
    <recommendedName>
        <fullName evidence="4">CoA transferase</fullName>
    </recommendedName>
</protein>
<dbReference type="KEGG" id="bsol:FSW04_07405"/>
<sequence>MGRHADPAARRRADSRPVGVERCSARTPRGELARRRTLALGPGGGGRAGRRARRAPGTAPVPGPAHRSLAVDGCAPQGRPAARRLCPAGVGPGGRRLTDAAPSEDPGPKLRGLKVIDCATLFAGPMIETLLGDFGADVLEAEHRLAKGCAR</sequence>
<feature type="region of interest" description="Disordered" evidence="1">
    <location>
        <begin position="1"/>
        <end position="67"/>
    </location>
</feature>